<dbReference type="AlphaFoldDB" id="A0A1M5BP71"/>
<dbReference type="EMBL" id="FQVF01000008">
    <property type="protein sequence ID" value="SHF44423.1"/>
    <property type="molecule type" value="Genomic_DNA"/>
</dbReference>
<evidence type="ECO:0000313" key="2">
    <source>
        <dbReference type="Proteomes" id="UP000184517"/>
    </source>
</evidence>
<sequence>MDWHRALAICGRGLCCSVADLLDACLLAGIALSEYWLRWIGATHSYVSPTFTTDKYR</sequence>
<reference evidence="2" key="1">
    <citation type="submission" date="2016-11" db="EMBL/GenBank/DDBJ databases">
        <authorList>
            <person name="Varghese N."/>
            <person name="Submissions S."/>
        </authorList>
    </citation>
    <scope>NUCLEOTIDE SEQUENCE [LARGE SCALE GENOMIC DNA]</scope>
    <source>
        <strain evidence="2">DSM 16579</strain>
    </source>
</reference>
<gene>
    <name evidence="1" type="ORF">SAMN02745753_01934</name>
</gene>
<organism evidence="1 2">
    <name type="scientific">Marinomonas polaris DSM 16579</name>
    <dbReference type="NCBI Taxonomy" id="1122206"/>
    <lineage>
        <taxon>Bacteria</taxon>
        <taxon>Pseudomonadati</taxon>
        <taxon>Pseudomonadota</taxon>
        <taxon>Gammaproteobacteria</taxon>
        <taxon>Oceanospirillales</taxon>
        <taxon>Oceanospirillaceae</taxon>
        <taxon>Marinomonas</taxon>
    </lineage>
</organism>
<evidence type="ECO:0000313" key="1">
    <source>
        <dbReference type="EMBL" id="SHF44423.1"/>
    </source>
</evidence>
<name>A0A1M5BP71_9GAMM</name>
<proteinExistence type="predicted"/>
<accession>A0A1M5BP71</accession>
<dbReference type="Proteomes" id="UP000184517">
    <property type="component" value="Unassembled WGS sequence"/>
</dbReference>
<protein>
    <submittedName>
        <fullName evidence="1">Uncharacterized protein</fullName>
    </submittedName>
</protein>
<keyword evidence="2" id="KW-1185">Reference proteome</keyword>